<gene>
    <name evidence="3" type="ORF">AXI58_01285</name>
</gene>
<dbReference type="SUPFAM" id="SSF52788">
    <property type="entry name" value="Phosphotyrosine protein phosphatases I"/>
    <property type="match status" value="1"/>
</dbReference>
<evidence type="ECO:0000259" key="2">
    <source>
        <dbReference type="SMART" id="SM00226"/>
    </source>
</evidence>
<evidence type="ECO:0000313" key="4">
    <source>
        <dbReference type="Proteomes" id="UP000075430"/>
    </source>
</evidence>
<dbReference type="RefSeq" id="WP_061522527.1">
    <property type="nucleotide sequence ID" value="NZ_JAJJBV010000014.1"/>
</dbReference>
<comment type="caution">
    <text evidence="3">The sequence shown here is derived from an EMBL/GenBank/DDBJ whole genome shotgun (WGS) entry which is preliminary data.</text>
</comment>
<dbReference type="InterPro" id="IPR036196">
    <property type="entry name" value="Ptyr_pPase_sf"/>
</dbReference>
<organism evidence="3 4">
    <name type="scientific">Bacillus nakamurai</name>
    <dbReference type="NCBI Taxonomy" id="1793963"/>
    <lineage>
        <taxon>Bacteria</taxon>
        <taxon>Bacillati</taxon>
        <taxon>Bacillota</taxon>
        <taxon>Bacilli</taxon>
        <taxon>Bacillales</taxon>
        <taxon>Bacillaceae</taxon>
        <taxon>Bacillus</taxon>
    </lineage>
</organism>
<protein>
    <submittedName>
        <fullName evidence="3">Protein tyrosine phosphatase</fullName>
    </submittedName>
</protein>
<reference evidence="4" key="1">
    <citation type="submission" date="2016-02" db="EMBL/GenBank/DDBJ databases">
        <authorList>
            <person name="Dunlap C."/>
        </authorList>
    </citation>
    <scope>NUCLEOTIDE SEQUENCE [LARGE SCALE GENOMIC DNA]</scope>
    <source>
        <strain evidence="4">NRRL B-41092</strain>
    </source>
</reference>
<dbReference type="STRING" id="1793963.AXI58_01285"/>
<dbReference type="InterPro" id="IPR050438">
    <property type="entry name" value="LMW_PTPase"/>
</dbReference>
<proteinExistence type="predicted"/>
<dbReference type="OrthoDB" id="9784339at2"/>
<sequence length="151" mass="16686">MKIIFVCTGNTCRSPMAEALFKSIAETKGLTVSVGSAGVFASPRGKASAHAVEALFEKRIALNHSSSPLSEEHIETADLVLAMTEQHKQLIISRFENSRDKVFTIKEYVTGRKGDISDPFGGSLDIYKQTRDELEELLTLLADQLLDEERK</sequence>
<feature type="coiled-coil region" evidence="1">
    <location>
        <begin position="124"/>
        <end position="151"/>
    </location>
</feature>
<keyword evidence="1" id="KW-0175">Coiled coil</keyword>
<keyword evidence="4" id="KW-1185">Reference proteome</keyword>
<dbReference type="PANTHER" id="PTHR11717:SF31">
    <property type="entry name" value="LOW MOLECULAR WEIGHT PROTEIN-TYROSINE-PHOSPHATASE ETP-RELATED"/>
    <property type="match status" value="1"/>
</dbReference>
<dbReference type="SMART" id="SM00226">
    <property type="entry name" value="LMWPc"/>
    <property type="match status" value="1"/>
</dbReference>
<evidence type="ECO:0000313" key="3">
    <source>
        <dbReference type="EMBL" id="KXZ17057.1"/>
    </source>
</evidence>
<dbReference type="Gene3D" id="3.40.50.2300">
    <property type="match status" value="1"/>
</dbReference>
<dbReference type="AlphaFoldDB" id="A0A150F5U1"/>
<dbReference type="PANTHER" id="PTHR11717">
    <property type="entry name" value="LOW MOLECULAR WEIGHT PROTEIN TYROSINE PHOSPHATASE"/>
    <property type="match status" value="1"/>
</dbReference>
<dbReference type="GO" id="GO:0004725">
    <property type="term" value="F:protein tyrosine phosphatase activity"/>
    <property type="evidence" value="ECO:0007669"/>
    <property type="project" value="TreeGrafter"/>
</dbReference>
<feature type="domain" description="Phosphotyrosine protein phosphatase I" evidence="2">
    <location>
        <begin position="1"/>
        <end position="144"/>
    </location>
</feature>
<dbReference type="InterPro" id="IPR023485">
    <property type="entry name" value="Ptyr_pPase"/>
</dbReference>
<dbReference type="Pfam" id="PF01451">
    <property type="entry name" value="LMWPc"/>
    <property type="match status" value="1"/>
</dbReference>
<accession>A0A150F5U1</accession>
<dbReference type="Proteomes" id="UP000075430">
    <property type="component" value="Unassembled WGS sequence"/>
</dbReference>
<dbReference type="CDD" id="cd16344">
    <property type="entry name" value="LMWPAP"/>
    <property type="match status" value="1"/>
</dbReference>
<dbReference type="EMBL" id="LSBA01000023">
    <property type="protein sequence ID" value="KXZ17057.1"/>
    <property type="molecule type" value="Genomic_DNA"/>
</dbReference>
<name>A0A150F5U1_9BACI</name>
<evidence type="ECO:0000256" key="1">
    <source>
        <dbReference type="SAM" id="Coils"/>
    </source>
</evidence>